<evidence type="ECO:0000313" key="2">
    <source>
        <dbReference type="EMBL" id="NYD88083.1"/>
    </source>
</evidence>
<dbReference type="InterPro" id="IPR036465">
    <property type="entry name" value="vWFA_dom_sf"/>
</dbReference>
<evidence type="ECO:0000313" key="1">
    <source>
        <dbReference type="EMBL" id="GIG33591.1"/>
    </source>
</evidence>
<dbReference type="Proteomes" id="UP000618382">
    <property type="component" value="Unassembled WGS sequence"/>
</dbReference>
<evidence type="ECO:0008006" key="5">
    <source>
        <dbReference type="Google" id="ProtNLM"/>
    </source>
</evidence>
<gene>
    <name evidence="2" type="ORF">BKA21_003632</name>
    <name evidence="1" type="ORF">Col01nite_27500</name>
</gene>
<keyword evidence="4" id="KW-1185">Reference proteome</keyword>
<comment type="caution">
    <text evidence="2">The sequence shown here is derived from an EMBL/GenBank/DDBJ whole genome shotgun (WGS) entry which is preliminary data.</text>
</comment>
<dbReference type="RefSeq" id="WP_140460393.1">
    <property type="nucleotide sequence ID" value="NZ_BAABFI010000006.1"/>
</dbReference>
<reference evidence="2 3" key="1">
    <citation type="submission" date="2020-07" db="EMBL/GenBank/DDBJ databases">
        <title>Sequencing the genomes of 1000 actinobacteria strains.</title>
        <authorList>
            <person name="Klenk H.-P."/>
        </authorList>
    </citation>
    <scope>NUCLEOTIDE SEQUENCE [LARGE SCALE GENOMIC DNA]</scope>
    <source>
        <strain evidence="2 3">DSM 24482</strain>
    </source>
</reference>
<organism evidence="2 3">
    <name type="scientific">Cellulomonas oligotrophica</name>
    <dbReference type="NCBI Taxonomy" id="931536"/>
    <lineage>
        <taxon>Bacteria</taxon>
        <taxon>Bacillati</taxon>
        <taxon>Actinomycetota</taxon>
        <taxon>Actinomycetes</taxon>
        <taxon>Micrococcales</taxon>
        <taxon>Cellulomonadaceae</taxon>
        <taxon>Cellulomonas</taxon>
    </lineage>
</organism>
<evidence type="ECO:0000313" key="4">
    <source>
        <dbReference type="Proteomes" id="UP000618382"/>
    </source>
</evidence>
<dbReference type="EMBL" id="JACCBK010000001">
    <property type="protein sequence ID" value="NYD88083.1"/>
    <property type="molecule type" value="Genomic_DNA"/>
</dbReference>
<sequence>MSGAVPDALVQRWQDAWPAAQAAWGTTTRVHPPVLHTDPVADVGSFAWYDSGTVEVHVDLADVHRRGLDDHAVAVLAHEIGHHVLAPAHRRTALRVAARVRAGLVDQHDLVGPVANLWQDLLINDRLQRTGRADLVAVWRALGPAKDPLMALVLRACELLWELPRTTLCGTAHPVDEGAAWLCARLVRAYARDPVGGAGGFAALVRTSLPESALTDALATSVRAVVCPDASGALPHGLAGDASLVAPVVHPSLDAAVVGDVAPAPEAPARTTLTPDASGTATGHTGNMLLPADLHAVVHALGGTSTPEDVAVAWYRERAARHLVPFPQRRTAQPVDPLLGGLDPWEVGDDLADVDWTGTVTASPVVVPGMTTLRRAFHDDEPVVRDDAPVDLDLYLDSSGSMPDPKQFSWVALAGAVLALSALRVGARVQATTWSGPGQVAGTDGFTRDPDAVLRAIVAHFGGGTAFPLPVLARTFLGHDGRPPTTTRPTHVAVVSDDGVATMCGQGWPPQPDPEETAVRALAAAGGGGSLLLDVPPDRRAGVVVPEGYDTYWVDGDAALVDFARTFARRTWATTQESAR</sequence>
<dbReference type="Proteomes" id="UP000577956">
    <property type="component" value="Unassembled WGS sequence"/>
</dbReference>
<reference evidence="1 4" key="2">
    <citation type="submission" date="2021-01" db="EMBL/GenBank/DDBJ databases">
        <title>Whole genome shotgun sequence of Cellulomonas oligotrophica NBRC 109435.</title>
        <authorList>
            <person name="Komaki H."/>
            <person name="Tamura T."/>
        </authorList>
    </citation>
    <scope>NUCLEOTIDE SEQUENCE [LARGE SCALE GENOMIC DNA]</scope>
    <source>
        <strain evidence="1 4">NBRC 109435</strain>
    </source>
</reference>
<name>A0A7Y9JYS4_9CELL</name>
<proteinExistence type="predicted"/>
<evidence type="ECO:0000313" key="3">
    <source>
        <dbReference type="Proteomes" id="UP000577956"/>
    </source>
</evidence>
<protein>
    <recommendedName>
        <fullName evidence="5">VWA domain-containing protein</fullName>
    </recommendedName>
</protein>
<dbReference type="AlphaFoldDB" id="A0A7Y9JYS4"/>
<accession>A0A7Y9JYS4</accession>
<dbReference type="SUPFAM" id="SSF53300">
    <property type="entry name" value="vWA-like"/>
    <property type="match status" value="1"/>
</dbReference>
<dbReference type="EMBL" id="BONN01000008">
    <property type="protein sequence ID" value="GIG33591.1"/>
    <property type="molecule type" value="Genomic_DNA"/>
</dbReference>